<dbReference type="Proteomes" id="UP001324287">
    <property type="component" value="Chromosome"/>
</dbReference>
<protein>
    <submittedName>
        <fullName evidence="2">Uncharacterized protein</fullName>
    </submittedName>
</protein>
<organism evidence="2 3">
    <name type="scientific">Blastococcus brunescens</name>
    <dbReference type="NCBI Taxonomy" id="1564165"/>
    <lineage>
        <taxon>Bacteria</taxon>
        <taxon>Bacillati</taxon>
        <taxon>Actinomycetota</taxon>
        <taxon>Actinomycetes</taxon>
        <taxon>Geodermatophilales</taxon>
        <taxon>Geodermatophilaceae</taxon>
        <taxon>Blastococcus</taxon>
    </lineage>
</organism>
<keyword evidence="3" id="KW-1185">Reference proteome</keyword>
<evidence type="ECO:0000313" key="3">
    <source>
        <dbReference type="Proteomes" id="UP001324287"/>
    </source>
</evidence>
<dbReference type="EMBL" id="CP141261">
    <property type="protein sequence ID" value="WRL62426.1"/>
    <property type="molecule type" value="Genomic_DNA"/>
</dbReference>
<evidence type="ECO:0000256" key="1">
    <source>
        <dbReference type="SAM" id="MobiDB-lite"/>
    </source>
</evidence>
<proteinExistence type="predicted"/>
<accession>A0ABZ1AV28</accession>
<evidence type="ECO:0000313" key="2">
    <source>
        <dbReference type="EMBL" id="WRL62426.1"/>
    </source>
</evidence>
<gene>
    <name evidence="2" type="ORF">U6N30_20710</name>
</gene>
<reference evidence="2 3" key="1">
    <citation type="submission" date="2023-12" db="EMBL/GenBank/DDBJ databases">
        <title>Blastococcus brunescens sp. nov., an actonobacterium isolated from sandstone collected in sahara desert.</title>
        <authorList>
            <person name="Gtari M."/>
            <person name="Ghodhbane F."/>
        </authorList>
    </citation>
    <scope>NUCLEOTIDE SEQUENCE [LARGE SCALE GENOMIC DNA]</scope>
    <source>
        <strain evidence="2 3">BMG 8361</strain>
    </source>
</reference>
<sequence>MTTQGPGGEERDDAEQYDIHLAEGLSLEQADEAMRIFAALRATRRVRHEQAGESEAVQRLCSVLLADDTPCLLPLPHDEHRSLDTDGETPSPR</sequence>
<dbReference type="RefSeq" id="WP_324273780.1">
    <property type="nucleotide sequence ID" value="NZ_CP141261.1"/>
</dbReference>
<name>A0ABZ1AV28_9ACTN</name>
<feature type="region of interest" description="Disordered" evidence="1">
    <location>
        <begin position="73"/>
        <end position="93"/>
    </location>
</feature>